<name>A0A6N6MG94_9HYPH</name>
<evidence type="ECO:0000313" key="1">
    <source>
        <dbReference type="EMBL" id="KAB1069868.1"/>
    </source>
</evidence>
<accession>A0A6N6MG94</accession>
<gene>
    <name evidence="1" type="ORF">F6X51_24425</name>
</gene>
<dbReference type="RefSeq" id="WP_150966392.1">
    <property type="nucleotide sequence ID" value="NZ_VZZJ01000035.1"/>
</dbReference>
<keyword evidence="2" id="KW-1185">Reference proteome</keyword>
<reference evidence="1 2" key="1">
    <citation type="submission" date="2019-09" db="EMBL/GenBank/DDBJ databases">
        <title>YIM 132548 draft genome.</title>
        <authorList>
            <person name="Jiang L."/>
        </authorList>
    </citation>
    <scope>NUCLEOTIDE SEQUENCE [LARGE SCALE GENOMIC DNA]</scope>
    <source>
        <strain evidence="1 2">YIM 132548</strain>
    </source>
</reference>
<evidence type="ECO:0000313" key="2">
    <source>
        <dbReference type="Proteomes" id="UP000441523"/>
    </source>
</evidence>
<dbReference type="Proteomes" id="UP000441523">
    <property type="component" value="Unassembled WGS sequence"/>
</dbReference>
<protein>
    <submittedName>
        <fullName evidence="1">Uncharacterized protein</fullName>
    </submittedName>
</protein>
<comment type="caution">
    <text evidence="1">The sequence shown here is derived from an EMBL/GenBank/DDBJ whole genome shotgun (WGS) entry which is preliminary data.</text>
</comment>
<dbReference type="AlphaFoldDB" id="A0A6N6MG94"/>
<sequence>MRFIVEPAAIEDPELPAFHISCALRPGGNGLARYEEINRLICPARPILRAAVLVVDPMRHDSILSPEEPRRLGVGKAAGPSLFGD</sequence>
<organism evidence="1 2">
    <name type="scientific">Methylobacterium planeticum</name>
    <dbReference type="NCBI Taxonomy" id="2615211"/>
    <lineage>
        <taxon>Bacteria</taxon>
        <taxon>Pseudomonadati</taxon>
        <taxon>Pseudomonadota</taxon>
        <taxon>Alphaproteobacteria</taxon>
        <taxon>Hyphomicrobiales</taxon>
        <taxon>Methylobacteriaceae</taxon>
        <taxon>Methylobacterium</taxon>
    </lineage>
</organism>
<dbReference type="EMBL" id="VZZJ01000035">
    <property type="protein sequence ID" value="KAB1069868.1"/>
    <property type="molecule type" value="Genomic_DNA"/>
</dbReference>
<proteinExistence type="predicted"/>